<dbReference type="Gene3D" id="2.60.169.10">
    <property type="entry name" value="Microviridae F protein"/>
    <property type="match status" value="2"/>
</dbReference>
<keyword evidence="4" id="KW-0167">Capsid protein</keyword>
<keyword evidence="5" id="KW-0946">Virion</keyword>
<evidence type="ECO:0000256" key="2">
    <source>
        <dbReference type="ARBA" id="ARBA00009963"/>
    </source>
</evidence>
<keyword evidence="3" id="KW-1140">T=1 icosahedral capsid protein</keyword>
<comment type="subcellular location">
    <subcellularLocation>
        <location evidence="1">Virion</location>
    </subcellularLocation>
</comment>
<comment type="similarity">
    <text evidence="2">Belongs to the microviridae F protein family.</text>
</comment>
<evidence type="ECO:0000313" key="6">
    <source>
        <dbReference type="EMBL" id="QCQ85087.1"/>
    </source>
</evidence>
<evidence type="ECO:0000256" key="5">
    <source>
        <dbReference type="ARBA" id="ARBA00022844"/>
    </source>
</evidence>
<dbReference type="InterPro" id="IPR037002">
    <property type="entry name" value="Microviridae_protein_F_sf"/>
</dbReference>
<dbReference type="Pfam" id="PF02305">
    <property type="entry name" value="Phage_F"/>
    <property type="match status" value="1"/>
</dbReference>
<protein>
    <submittedName>
        <fullName evidence="6">Major capsid protein</fullName>
    </submittedName>
</protein>
<dbReference type="Proteomes" id="UP000322907">
    <property type="component" value="Segment"/>
</dbReference>
<reference evidence="6" key="1">
    <citation type="submission" date="2018-12" db="EMBL/GenBank/DDBJ databases">
        <title>Singled stranded DNA viruses identified in blackflies (Austrosimulium ungulatum) sampled in New Zealand.</title>
        <authorList>
            <person name="Kraberger S."/>
            <person name="Fontenele R.S."/>
            <person name="Schmidlin K."/>
            <person name="Walters M."/>
            <person name="Varsani A."/>
        </authorList>
    </citation>
    <scope>NUCLEOTIDE SEQUENCE [LARGE SCALE GENOMIC DNA]</scope>
    <source>
        <strain evidence="6">181</strain>
    </source>
</reference>
<dbReference type="SUPFAM" id="SSF88645">
    <property type="entry name" value="ssDNA viruses"/>
    <property type="match status" value="1"/>
</dbReference>
<evidence type="ECO:0000256" key="3">
    <source>
        <dbReference type="ARBA" id="ARBA00022431"/>
    </source>
</evidence>
<dbReference type="GO" id="GO:0005198">
    <property type="term" value="F:structural molecule activity"/>
    <property type="evidence" value="ECO:0007669"/>
    <property type="project" value="InterPro"/>
</dbReference>
<dbReference type="InterPro" id="IPR003514">
    <property type="entry name" value="Microviridae_protein_F"/>
</dbReference>
<evidence type="ECO:0000256" key="1">
    <source>
        <dbReference type="ARBA" id="ARBA00004328"/>
    </source>
</evidence>
<proteinExistence type="inferred from homology"/>
<sequence length="510" mass="55953">MKRSKFSLSHYKLLTCKMGQLVPVAWFEALPGDTVEQATSALVRCAPLVTPVMHPVNVRFHHWFVPNRLTWANWQNFITGGANGLDASAAPYVSSSNAAVSSLLDYMGVPTAGLGGATKFNALPFRAYDLIWNEFYRDEDLQTALTVATTDGLDNTSNVTLQNISWEKDYLTSSRPWVIKGATVNLPLGGNAPVKGIGAAGTPGTATSVAVKETTPLPNRTYGFAATGFVGASNAMTVEVDSASSATTKPLVFADLSNATGIDINTVRHAFALQRFEEARARYGSRYTEYLRYLGVRSSDARLQRPEYLGGGRQVIQFSEVLQTGGTSTGAQTGVGTMAGHGISAMRTNRYRRFFEEHGIVITLMSVRPKTMYTQRVKRSFIRGIDNTLSGTTGTKEDYWQKELQHIGQQGINGLEADAQVGNVNFGYQDRYDEYRREESSVAGLFRSTLNTWHLSRDFGSAPALNSTFVSCVPSTRVFADTSNDNLYVMANHKIRARRLLSREGNSMTF</sequence>
<dbReference type="InterPro" id="IPR016184">
    <property type="entry name" value="Capsid/spike_ssDNA_virus"/>
</dbReference>
<accession>A0A4P8PKU6</accession>
<dbReference type="GO" id="GO:0039615">
    <property type="term" value="C:T=1 icosahedral viral capsid"/>
    <property type="evidence" value="ECO:0007669"/>
    <property type="project" value="UniProtKB-KW"/>
</dbReference>
<evidence type="ECO:0000256" key="4">
    <source>
        <dbReference type="ARBA" id="ARBA00022561"/>
    </source>
</evidence>
<organism evidence="6">
    <name type="scientific">Blackfly microvirus SF02</name>
    <dbReference type="NCBI Taxonomy" id="2576452"/>
    <lineage>
        <taxon>Viruses</taxon>
        <taxon>Monodnaviria</taxon>
        <taxon>Sangervirae</taxon>
        <taxon>Phixviricota</taxon>
        <taxon>Malgrandaviricetes</taxon>
        <taxon>Petitvirales</taxon>
        <taxon>Microviridae</taxon>
        <taxon>Microvirus</taxon>
    </lineage>
</organism>
<dbReference type="EMBL" id="MK249222">
    <property type="protein sequence ID" value="QCQ85087.1"/>
    <property type="molecule type" value="Genomic_DNA"/>
</dbReference>
<name>A0A4P8PKU6_9VIRU</name>